<keyword evidence="2" id="KW-1185">Reference proteome</keyword>
<evidence type="ECO:0000313" key="1">
    <source>
        <dbReference type="EMBL" id="KAH7954584.1"/>
    </source>
</evidence>
<protein>
    <submittedName>
        <fullName evidence="1">Uncharacterized protein</fullName>
    </submittedName>
</protein>
<dbReference type="EMBL" id="CM023473">
    <property type="protein sequence ID" value="KAH7954584.1"/>
    <property type="molecule type" value="Genomic_DNA"/>
</dbReference>
<proteinExistence type="predicted"/>
<comment type="caution">
    <text evidence="1">The sequence shown here is derived from an EMBL/GenBank/DDBJ whole genome shotgun (WGS) entry which is preliminary data.</text>
</comment>
<dbReference type="Proteomes" id="UP000821865">
    <property type="component" value="Chromosome 4"/>
</dbReference>
<sequence length="967" mass="105686">MSNSRRQVADKAATSDVLSSAPAAVRAPAAAAPRTAAAEAPAAQKAAATVVSETPQRADDRPPPPRKRRPSNASQLSRASRSSRSRRKKLKQKSGDDLSQRQPEATGVVDGNQTIAGASSGGVVSVSPAGPPPVSSVIAVGDAFAPAVPFAGALALPSDAIPPAGAVAPADAFPPANAGSPVSTTVTTTDPRAGAVPYVGGSAVIPDAVQPSANVSALVSNPWSLLSPPNTRLLEADSRRTSVASVAAALVFKPKTLHRWRMNESSRGGDSSAPEPSTRPLNTPAILIVFCSVVLILVVFFVFAGTSRTADKDPVCDTSDCRLHRYTLESGMDPSVDPCDNFSAYVCAKWRPRHRSARSVLSDMVFEWLSDLPKWLRHSASLLPTVTKATAMFDVCMNQAESTADVALRFMRDRGLEWPDDDPDGTSSPAEVLFDLAFNWKAPLWFSIQMLPKSQEYPRQRRLLLAPNDLISQWAPFFNDIDEQLYVRYWNLFYRQLASDNATPPTNAAINESFHVQRFVFDVLLRAATNRNKRPAVLPLKALADYPELSSAGFVEDAINRKLGLGQESFDEALLLVSDQVFLDAVREIFRRLSVSELKRHLAWLFVQTHGVVADPGRLLFALFGEKSRARQERPRFCAAQVEASYELLVAAADTVARFTAKERSAISDRFADVVKARWALRLCARTTKTAGLARTVLRKTMAAIKKTRGSLWLDDHSKAIAIEKFSKVRIALWPRDEYLTEGALERAFESFPRNGTVSLPQLWEETRLVWNALRDMPEADEDYRLPGSYTQPYARYWYLLNAVRLSLGLLAQPAYHREGTRAMLFGGLGFLFARQLVGAVDGSGIGVDATGKPVAGSWIGDSTARVNFERRLRCEVDLFPDVPAVEVAFAAFLDGASTGLRLSRRFSEPQVFFLTLCHLTCACGHPDNLYGADCNRVVRNFQPFADAFRCAPGSKMNPTNKCRFFG</sequence>
<accession>A0ACB8CZK3</accession>
<organism evidence="1 2">
    <name type="scientific">Dermacentor silvarum</name>
    <name type="common">Tick</name>
    <dbReference type="NCBI Taxonomy" id="543639"/>
    <lineage>
        <taxon>Eukaryota</taxon>
        <taxon>Metazoa</taxon>
        <taxon>Ecdysozoa</taxon>
        <taxon>Arthropoda</taxon>
        <taxon>Chelicerata</taxon>
        <taxon>Arachnida</taxon>
        <taxon>Acari</taxon>
        <taxon>Parasitiformes</taxon>
        <taxon>Ixodida</taxon>
        <taxon>Ixodoidea</taxon>
        <taxon>Ixodidae</taxon>
        <taxon>Rhipicephalinae</taxon>
        <taxon>Dermacentor</taxon>
    </lineage>
</organism>
<gene>
    <name evidence="1" type="ORF">HPB49_020059</name>
</gene>
<evidence type="ECO:0000313" key="2">
    <source>
        <dbReference type="Proteomes" id="UP000821865"/>
    </source>
</evidence>
<name>A0ACB8CZK3_DERSI</name>
<reference evidence="1" key="1">
    <citation type="submission" date="2020-05" db="EMBL/GenBank/DDBJ databases">
        <title>Large-scale comparative analyses of tick genomes elucidate their genetic diversity and vector capacities.</title>
        <authorList>
            <person name="Jia N."/>
            <person name="Wang J."/>
            <person name="Shi W."/>
            <person name="Du L."/>
            <person name="Sun Y."/>
            <person name="Zhan W."/>
            <person name="Jiang J."/>
            <person name="Wang Q."/>
            <person name="Zhang B."/>
            <person name="Ji P."/>
            <person name="Sakyi L.B."/>
            <person name="Cui X."/>
            <person name="Yuan T."/>
            <person name="Jiang B."/>
            <person name="Yang W."/>
            <person name="Lam T.T.-Y."/>
            <person name="Chang Q."/>
            <person name="Ding S."/>
            <person name="Wang X."/>
            <person name="Zhu J."/>
            <person name="Ruan X."/>
            <person name="Zhao L."/>
            <person name="Wei J."/>
            <person name="Que T."/>
            <person name="Du C."/>
            <person name="Cheng J."/>
            <person name="Dai P."/>
            <person name="Han X."/>
            <person name="Huang E."/>
            <person name="Gao Y."/>
            <person name="Liu J."/>
            <person name="Shao H."/>
            <person name="Ye R."/>
            <person name="Li L."/>
            <person name="Wei W."/>
            <person name="Wang X."/>
            <person name="Wang C."/>
            <person name="Yang T."/>
            <person name="Huo Q."/>
            <person name="Li W."/>
            <person name="Guo W."/>
            <person name="Chen H."/>
            <person name="Zhou L."/>
            <person name="Ni X."/>
            <person name="Tian J."/>
            <person name="Zhou Y."/>
            <person name="Sheng Y."/>
            <person name="Liu T."/>
            <person name="Pan Y."/>
            <person name="Xia L."/>
            <person name="Li J."/>
            <person name="Zhao F."/>
            <person name="Cao W."/>
        </authorList>
    </citation>
    <scope>NUCLEOTIDE SEQUENCE</scope>
    <source>
        <strain evidence="1">Dsil-2018</strain>
    </source>
</reference>